<evidence type="ECO:0000313" key="2">
    <source>
        <dbReference type="EMBL" id="SDT34083.1"/>
    </source>
</evidence>
<feature type="transmembrane region" description="Helical" evidence="1">
    <location>
        <begin position="221"/>
        <end position="241"/>
    </location>
</feature>
<accession>A0A1H1ZK98</accession>
<feature type="transmembrane region" description="Helical" evidence="1">
    <location>
        <begin position="12"/>
        <end position="39"/>
    </location>
</feature>
<organism evidence="2 3">
    <name type="scientific">Microterricola viridarii</name>
    <dbReference type="NCBI Taxonomy" id="412690"/>
    <lineage>
        <taxon>Bacteria</taxon>
        <taxon>Bacillati</taxon>
        <taxon>Actinomycetota</taxon>
        <taxon>Actinomycetes</taxon>
        <taxon>Micrococcales</taxon>
        <taxon>Microbacteriaceae</taxon>
        <taxon>Microterricola</taxon>
    </lineage>
</organism>
<sequence>MLLARLVAGADLGLTLTTISLQTTLLGIASLGITTLILCEYSRENYAAVRAALKLSISSSVVGGVLAATLPLLVIGDHPMKTLTAVLLAFVVSVDKNVEAQVGISIACGISRTPGTSILLRAVAALAIFLGLVPTDTNPVLAFSIGKAAAAMIGLVHFLDVTFVPQTGSRVSQIELMRVLWPLAANNSLAALRSLDTVIVTAVSGATAAGLYAAASKSLAPFGFAASALSAVLMPTSAVMSGPEARRRAWKIAK</sequence>
<proteinExistence type="predicted"/>
<keyword evidence="1" id="KW-1133">Transmembrane helix</keyword>
<feature type="transmembrane region" description="Helical" evidence="1">
    <location>
        <begin position="118"/>
        <end position="135"/>
    </location>
</feature>
<keyword evidence="1" id="KW-0812">Transmembrane</keyword>
<keyword evidence="3" id="KW-1185">Reference proteome</keyword>
<keyword evidence="1" id="KW-0472">Membrane</keyword>
<dbReference type="AlphaFoldDB" id="A0A1H1ZK98"/>
<name>A0A1H1ZK98_9MICO</name>
<feature type="transmembrane region" description="Helical" evidence="1">
    <location>
        <begin position="51"/>
        <end position="74"/>
    </location>
</feature>
<evidence type="ECO:0000256" key="1">
    <source>
        <dbReference type="SAM" id="Phobius"/>
    </source>
</evidence>
<dbReference type="EMBL" id="LT629742">
    <property type="protein sequence ID" value="SDT34083.1"/>
    <property type="molecule type" value="Genomic_DNA"/>
</dbReference>
<gene>
    <name evidence="2" type="ORF">SAMN04489834_3491</name>
</gene>
<protein>
    <submittedName>
        <fullName evidence="2">Uncharacterized protein</fullName>
    </submittedName>
</protein>
<feature type="transmembrane region" description="Helical" evidence="1">
    <location>
        <begin position="141"/>
        <end position="164"/>
    </location>
</feature>
<evidence type="ECO:0000313" key="3">
    <source>
        <dbReference type="Proteomes" id="UP000181956"/>
    </source>
</evidence>
<dbReference type="STRING" id="412690.SAMN04489834_3491"/>
<reference evidence="3" key="1">
    <citation type="submission" date="2016-10" db="EMBL/GenBank/DDBJ databases">
        <authorList>
            <person name="Varghese N."/>
            <person name="Submissions S."/>
        </authorList>
    </citation>
    <scope>NUCLEOTIDE SEQUENCE [LARGE SCALE GENOMIC DNA]</scope>
    <source>
        <strain evidence="3">DSM 21772</strain>
    </source>
</reference>
<dbReference type="Proteomes" id="UP000181956">
    <property type="component" value="Chromosome I"/>
</dbReference>